<organism evidence="9 10">
    <name type="scientific">Salegentibacter flavus</name>
    <dbReference type="NCBI Taxonomy" id="287099"/>
    <lineage>
        <taxon>Bacteria</taxon>
        <taxon>Pseudomonadati</taxon>
        <taxon>Bacteroidota</taxon>
        <taxon>Flavobacteriia</taxon>
        <taxon>Flavobacteriales</taxon>
        <taxon>Flavobacteriaceae</taxon>
        <taxon>Salegentibacter</taxon>
    </lineage>
</organism>
<keyword evidence="5 6" id="KW-0326">Glycosidase</keyword>
<name>A0A1I5A9T6_9FLAO</name>
<dbReference type="PANTHER" id="PTHR11177">
    <property type="entry name" value="CHITINASE"/>
    <property type="match status" value="1"/>
</dbReference>
<dbReference type="AlphaFoldDB" id="A0A1I5A9T6"/>
<evidence type="ECO:0000256" key="1">
    <source>
        <dbReference type="ARBA" id="ARBA00000822"/>
    </source>
</evidence>
<evidence type="ECO:0000256" key="2">
    <source>
        <dbReference type="ARBA" id="ARBA00012729"/>
    </source>
</evidence>
<keyword evidence="10" id="KW-1185">Reference proteome</keyword>
<feature type="domain" description="GH18" evidence="8">
    <location>
        <begin position="30"/>
        <end position="376"/>
    </location>
</feature>
<dbReference type="Proteomes" id="UP000199153">
    <property type="component" value="Unassembled WGS sequence"/>
</dbReference>
<evidence type="ECO:0000259" key="8">
    <source>
        <dbReference type="PROSITE" id="PS51910"/>
    </source>
</evidence>
<evidence type="ECO:0000313" key="10">
    <source>
        <dbReference type="Proteomes" id="UP000199153"/>
    </source>
</evidence>
<dbReference type="RefSeq" id="WP_093408458.1">
    <property type="nucleotide sequence ID" value="NZ_FOVL01000009.1"/>
</dbReference>
<evidence type="ECO:0000256" key="6">
    <source>
        <dbReference type="RuleBase" id="RU000489"/>
    </source>
</evidence>
<protein>
    <recommendedName>
        <fullName evidence="2">chitinase</fullName>
        <ecNumber evidence="2">3.2.1.14</ecNumber>
    </recommendedName>
</protein>
<dbReference type="OrthoDB" id="9775889at2"/>
<dbReference type="InterPro" id="IPR001223">
    <property type="entry name" value="Glyco_hydro18_cat"/>
</dbReference>
<evidence type="ECO:0000256" key="5">
    <source>
        <dbReference type="ARBA" id="ARBA00023295"/>
    </source>
</evidence>
<dbReference type="SUPFAM" id="SSF51445">
    <property type="entry name" value="(Trans)glycosidases"/>
    <property type="match status" value="1"/>
</dbReference>
<dbReference type="Gene3D" id="3.10.50.10">
    <property type="match status" value="1"/>
</dbReference>
<dbReference type="Gene3D" id="3.20.20.80">
    <property type="entry name" value="Glycosidases"/>
    <property type="match status" value="1"/>
</dbReference>
<dbReference type="Pfam" id="PF00704">
    <property type="entry name" value="Glyco_hydro_18"/>
    <property type="match status" value="1"/>
</dbReference>
<dbReference type="InterPro" id="IPR029070">
    <property type="entry name" value="Chitinase_insertion_sf"/>
</dbReference>
<proteinExistence type="inferred from homology"/>
<dbReference type="PANTHER" id="PTHR11177:SF317">
    <property type="entry name" value="CHITINASE 12-RELATED"/>
    <property type="match status" value="1"/>
</dbReference>
<evidence type="ECO:0000313" key="9">
    <source>
        <dbReference type="EMBL" id="SFN59098.1"/>
    </source>
</evidence>
<comment type="catalytic activity">
    <reaction evidence="1">
        <text>Random endo-hydrolysis of N-acetyl-beta-D-glucosaminide (1-&gt;4)-beta-linkages in chitin and chitodextrins.</text>
        <dbReference type="EC" id="3.2.1.14"/>
    </reaction>
</comment>
<evidence type="ECO:0000256" key="3">
    <source>
        <dbReference type="ARBA" id="ARBA00022801"/>
    </source>
</evidence>
<dbReference type="InterPro" id="IPR011583">
    <property type="entry name" value="Chitinase_II/V-like_cat"/>
</dbReference>
<keyword evidence="3 6" id="KW-0378">Hydrolase</keyword>
<evidence type="ECO:0000256" key="7">
    <source>
        <dbReference type="RuleBase" id="RU004453"/>
    </source>
</evidence>
<dbReference type="CDD" id="cd06548">
    <property type="entry name" value="GH18_chitinase"/>
    <property type="match status" value="1"/>
</dbReference>
<dbReference type="SUPFAM" id="SSF54556">
    <property type="entry name" value="Chitinase insertion domain"/>
    <property type="match status" value="1"/>
</dbReference>
<keyword evidence="4" id="KW-0119">Carbohydrate metabolism</keyword>
<dbReference type="InterPro" id="IPR001579">
    <property type="entry name" value="Glyco_hydro_18_chit_AS"/>
</dbReference>
<gene>
    <name evidence="9" type="ORF">SAMN05660413_01759</name>
</gene>
<dbReference type="EC" id="3.2.1.14" evidence="2"/>
<dbReference type="GO" id="GO:0006032">
    <property type="term" value="P:chitin catabolic process"/>
    <property type="evidence" value="ECO:0007669"/>
    <property type="project" value="UniProtKB-KW"/>
</dbReference>
<dbReference type="SMART" id="SM00636">
    <property type="entry name" value="Glyco_18"/>
    <property type="match status" value="1"/>
</dbReference>
<dbReference type="PROSITE" id="PS51910">
    <property type="entry name" value="GH18_2"/>
    <property type="match status" value="1"/>
</dbReference>
<dbReference type="InterPro" id="IPR017853">
    <property type="entry name" value="GH"/>
</dbReference>
<dbReference type="PROSITE" id="PS01095">
    <property type="entry name" value="GH18_1"/>
    <property type="match status" value="1"/>
</dbReference>
<keyword evidence="4" id="KW-0146">Chitin degradation</keyword>
<comment type="similarity">
    <text evidence="7">Belongs to the glycosyl hydrolase 18 family.</text>
</comment>
<dbReference type="STRING" id="287099.SAMN05660413_01759"/>
<dbReference type="GO" id="GO:0005975">
    <property type="term" value="P:carbohydrate metabolic process"/>
    <property type="evidence" value="ECO:0007669"/>
    <property type="project" value="InterPro"/>
</dbReference>
<accession>A0A1I5A9T6</accession>
<dbReference type="InterPro" id="IPR050314">
    <property type="entry name" value="Glycosyl_Hydrlase_18"/>
</dbReference>
<dbReference type="GO" id="GO:0008061">
    <property type="term" value="F:chitin binding"/>
    <property type="evidence" value="ECO:0007669"/>
    <property type="project" value="InterPro"/>
</dbReference>
<dbReference type="EMBL" id="FOVL01000009">
    <property type="protein sequence ID" value="SFN59098.1"/>
    <property type="molecule type" value="Genomic_DNA"/>
</dbReference>
<keyword evidence="4" id="KW-0624">Polysaccharide degradation</keyword>
<dbReference type="GO" id="GO:0008843">
    <property type="term" value="F:endochitinase activity"/>
    <property type="evidence" value="ECO:0007669"/>
    <property type="project" value="UniProtKB-EC"/>
</dbReference>
<reference evidence="9 10" key="1">
    <citation type="submission" date="2016-10" db="EMBL/GenBank/DDBJ databases">
        <authorList>
            <person name="de Groot N.N."/>
        </authorList>
    </citation>
    <scope>NUCLEOTIDE SEQUENCE [LARGE SCALE GENOMIC DNA]</scope>
    <source>
        <strain evidence="9 10">DSM 17794</strain>
    </source>
</reference>
<sequence length="376" mass="42650">MKKTSFIAFCLFVGFLFNNLEIQSQEKNNKKIIGYIVGGNVDDKFGEISPERLTHINYAFANIKDGKIIFGNSKDEERLKKINSLKETNPDLKILISVGGWAWSGGFSEAVATKTARERFANSGISFLQKHKIDGIDLDWEYPGQPGAGNAHAPEDKQNFTFVLKLFRKKLDSLGKVDQRNYLLTIATAANQEYLDHVELSKIHPYLDFINIMSYDYQGGWNDSTSHHTNLYISETDPDNYKQSTQTAVKEHLEAGAPSEKIIVGVAFYGRGWHETENKNFGLHQRAFGNAFSINYREIKDSLKTGKYKRYWDEAAKAPFLWSEATGTFITYDDLASIRAKAKFIKDNELGGAMFWQYHGDDGELLTTLCSELKKQ</sequence>
<evidence type="ECO:0000256" key="4">
    <source>
        <dbReference type="ARBA" id="ARBA00023024"/>
    </source>
</evidence>